<dbReference type="PANTHER" id="PTHR42695:SF5">
    <property type="entry name" value="GLUTAMINE AMIDOTRANSFERASE YLR126C-RELATED"/>
    <property type="match status" value="1"/>
</dbReference>
<keyword evidence="2" id="KW-0315">Glutamine amidotransferase</keyword>
<accession>A0ABS7UB75</accession>
<dbReference type="Gene3D" id="3.40.50.880">
    <property type="match status" value="1"/>
</dbReference>
<dbReference type="InterPro" id="IPR044992">
    <property type="entry name" value="ChyE-like"/>
</dbReference>
<comment type="caution">
    <text evidence="2">The sequence shown here is derived from an EMBL/GenBank/DDBJ whole genome shotgun (WGS) entry which is preliminary data.</text>
</comment>
<reference evidence="2 3" key="1">
    <citation type="submission" date="2021-09" db="EMBL/GenBank/DDBJ databases">
        <title>Whole genome sequence of Nocardioides sp. GBK3QG-3.</title>
        <authorList>
            <person name="Tuo L."/>
        </authorList>
    </citation>
    <scope>NUCLEOTIDE SEQUENCE [LARGE SCALE GENOMIC DNA]</scope>
    <source>
        <strain evidence="2 3">GBK3QG-3</strain>
    </source>
</reference>
<dbReference type="SUPFAM" id="SSF52317">
    <property type="entry name" value="Class I glutamine amidotransferase-like"/>
    <property type="match status" value="1"/>
</dbReference>
<keyword evidence="3" id="KW-1185">Reference proteome</keyword>
<dbReference type="InterPro" id="IPR017926">
    <property type="entry name" value="GATASE"/>
</dbReference>
<evidence type="ECO:0000259" key="1">
    <source>
        <dbReference type="Pfam" id="PF00117"/>
    </source>
</evidence>
<dbReference type="EMBL" id="JAIQZJ010000003">
    <property type="protein sequence ID" value="MBZ5738062.1"/>
    <property type="molecule type" value="Genomic_DNA"/>
</dbReference>
<dbReference type="CDD" id="cd01741">
    <property type="entry name" value="GATase1_1"/>
    <property type="match status" value="1"/>
</dbReference>
<feature type="domain" description="Glutamine amidotransferase" evidence="1">
    <location>
        <begin position="34"/>
        <end position="195"/>
    </location>
</feature>
<gene>
    <name evidence="2" type="ORF">K8U61_07800</name>
</gene>
<sequence length="246" mass="26702">MKPFLFIGTRAEDAAADSEYAAVLRCAGLDERDVRRVRLERDSLDTVGPVDLDDWSGVILGGGPFNTSDPEDTKSPAQQRAEAELKVLAEQAVDRDAPFLGACYGVGVLGTLRGGVVDRTYAEPISAREIALTDAGREDPLLGTMPPTFQAFLGHKEAVSRLPDGAVLLASSADCPVHAFRIKQRVYATQFHPELDIEGLVLRIRTYAGHGYFDPPEADGLVAMARSSHVEHPPRLLARFVELFSC</sequence>
<evidence type="ECO:0000313" key="2">
    <source>
        <dbReference type="EMBL" id="MBZ5738062.1"/>
    </source>
</evidence>
<organism evidence="2 3">
    <name type="scientific">Nocardioides mangrovi</name>
    <dbReference type="NCBI Taxonomy" id="2874580"/>
    <lineage>
        <taxon>Bacteria</taxon>
        <taxon>Bacillati</taxon>
        <taxon>Actinomycetota</taxon>
        <taxon>Actinomycetes</taxon>
        <taxon>Propionibacteriales</taxon>
        <taxon>Nocardioidaceae</taxon>
        <taxon>Nocardioides</taxon>
    </lineage>
</organism>
<dbReference type="PANTHER" id="PTHR42695">
    <property type="entry name" value="GLUTAMINE AMIDOTRANSFERASE YLR126C-RELATED"/>
    <property type="match status" value="1"/>
</dbReference>
<dbReference type="NCBIfam" id="NF005743">
    <property type="entry name" value="PRK07567.1"/>
    <property type="match status" value="1"/>
</dbReference>
<name>A0ABS7UB75_9ACTN</name>
<dbReference type="Pfam" id="PF00117">
    <property type="entry name" value="GATase"/>
    <property type="match status" value="1"/>
</dbReference>
<dbReference type="PROSITE" id="PS51273">
    <property type="entry name" value="GATASE_TYPE_1"/>
    <property type="match status" value="1"/>
</dbReference>
<dbReference type="Proteomes" id="UP000780875">
    <property type="component" value="Unassembled WGS sequence"/>
</dbReference>
<dbReference type="RefSeq" id="WP_224122435.1">
    <property type="nucleotide sequence ID" value="NZ_JAIQZJ010000003.1"/>
</dbReference>
<protein>
    <submittedName>
        <fullName evidence="2">Glutamine amidotransferase</fullName>
    </submittedName>
</protein>
<evidence type="ECO:0000313" key="3">
    <source>
        <dbReference type="Proteomes" id="UP000780875"/>
    </source>
</evidence>
<dbReference type="InterPro" id="IPR029062">
    <property type="entry name" value="Class_I_gatase-like"/>
</dbReference>
<proteinExistence type="predicted"/>